<comment type="caution">
    <text evidence="4">The sequence shown here is derived from an EMBL/GenBank/DDBJ whole genome shotgun (WGS) entry which is preliminary data.</text>
</comment>
<evidence type="ECO:0000259" key="3">
    <source>
        <dbReference type="Pfam" id="PF00291"/>
    </source>
</evidence>
<accession>A0A447CQ32</accession>
<dbReference type="Proteomes" id="UP000289200">
    <property type="component" value="Unassembled WGS sequence"/>
</dbReference>
<dbReference type="PANTHER" id="PTHR42937:SF1">
    <property type="entry name" value="DIAMINOPROPIONATE AMMONIA-LYASE"/>
    <property type="match status" value="1"/>
</dbReference>
<dbReference type="OrthoDB" id="34584at2"/>
<evidence type="ECO:0000256" key="1">
    <source>
        <dbReference type="ARBA" id="ARBA00001933"/>
    </source>
</evidence>
<evidence type="ECO:0000313" key="4">
    <source>
        <dbReference type="EMBL" id="VCU07280.1"/>
    </source>
</evidence>
<dbReference type="PANTHER" id="PTHR42937">
    <property type="match status" value="1"/>
</dbReference>
<dbReference type="NCBIfam" id="NF006058">
    <property type="entry name" value="PRK08206.1"/>
    <property type="match status" value="1"/>
</dbReference>
<dbReference type="Gene3D" id="3.40.50.1100">
    <property type="match status" value="3"/>
</dbReference>
<proteinExistence type="predicted"/>
<keyword evidence="5" id="KW-1185">Reference proteome</keyword>
<dbReference type="SUPFAM" id="SSF53686">
    <property type="entry name" value="Tryptophan synthase beta subunit-like PLP-dependent enzymes"/>
    <property type="match status" value="1"/>
</dbReference>
<evidence type="ECO:0000256" key="2">
    <source>
        <dbReference type="ARBA" id="ARBA00022898"/>
    </source>
</evidence>
<dbReference type="InterPro" id="IPR010081">
    <property type="entry name" value="DiNH2opropionate_NH3_lyase"/>
</dbReference>
<dbReference type="InterPro" id="IPR036052">
    <property type="entry name" value="TrpB-like_PALP_sf"/>
</dbReference>
<reference evidence="5" key="1">
    <citation type="submission" date="2018-10" db="EMBL/GenBank/DDBJ databases">
        <authorList>
            <person name="Peiro R."/>
            <person name="Begona"/>
            <person name="Cbmso G."/>
            <person name="Lopez M."/>
            <person name="Gonzalez S."/>
            <person name="Sacristan E."/>
            <person name="Castillo E."/>
        </authorList>
    </citation>
    <scope>NUCLEOTIDE SEQUENCE [LARGE SCALE GENOMIC DNA]</scope>
</reference>
<name>A0A447CQ32_9BRAD</name>
<comment type="cofactor">
    <cofactor evidence="1">
        <name>pyridoxal 5'-phosphate</name>
        <dbReference type="ChEBI" id="CHEBI:597326"/>
    </cofactor>
</comment>
<dbReference type="EMBL" id="UWOC01000033">
    <property type="protein sequence ID" value="VCU07280.1"/>
    <property type="molecule type" value="Genomic_DNA"/>
</dbReference>
<evidence type="ECO:0000313" key="5">
    <source>
        <dbReference type="Proteomes" id="UP000289200"/>
    </source>
</evidence>
<feature type="domain" description="Tryptophan synthase beta chain-like PALP" evidence="3">
    <location>
        <begin position="39"/>
        <end position="360"/>
    </location>
</feature>
<dbReference type="CDD" id="cd00640">
    <property type="entry name" value="Trp-synth-beta_II"/>
    <property type="match status" value="1"/>
</dbReference>
<dbReference type="GO" id="GO:0008838">
    <property type="term" value="F:diaminopropionate ammonia-lyase activity"/>
    <property type="evidence" value="ECO:0007669"/>
    <property type="project" value="InterPro"/>
</dbReference>
<dbReference type="InterPro" id="IPR001926">
    <property type="entry name" value="TrpB-like_PALP"/>
</dbReference>
<organism evidence="4 5">
    <name type="scientific">Rhodoplanes serenus</name>
    <dbReference type="NCBI Taxonomy" id="200615"/>
    <lineage>
        <taxon>Bacteria</taxon>
        <taxon>Pseudomonadati</taxon>
        <taxon>Pseudomonadota</taxon>
        <taxon>Alphaproteobacteria</taxon>
        <taxon>Hyphomicrobiales</taxon>
        <taxon>Nitrobacteraceae</taxon>
        <taxon>Rhodoplanes</taxon>
    </lineage>
</organism>
<dbReference type="NCBIfam" id="TIGR01747">
    <property type="entry name" value="diampropi_NH3ly"/>
    <property type="match status" value="1"/>
</dbReference>
<dbReference type="AlphaFoldDB" id="A0A447CQ32"/>
<gene>
    <name evidence="4" type="primary">dpaL</name>
    <name evidence="4" type="ORF">RHODGE_RHODGE_00565</name>
</gene>
<dbReference type="Pfam" id="PF00291">
    <property type="entry name" value="PALP"/>
    <property type="match status" value="1"/>
</dbReference>
<dbReference type="GO" id="GO:0030170">
    <property type="term" value="F:pyridoxal phosphate binding"/>
    <property type="evidence" value="ECO:0007669"/>
    <property type="project" value="InterPro"/>
</dbReference>
<protein>
    <submittedName>
        <fullName evidence="4">Diaminopropionate ammonia-lyase</fullName>
    </submittedName>
</protein>
<sequence length="395" mass="40816">MTLIENRSPNRNSPLGADEAAIVGVSAVDEARRYLPAFPDYRPTPLVALPSLARSLGLGAVALKDESGRYGLGSFKALGGAYAVAKLVQRHAAAALGRPVAPAELTSPAVRAVAAGLTVSCATDGNHGRSVAAGAEKFGCRCVVFLHAGVSAGREAAIARFGAEIRRTAGNYDESLAEADAAAAREGWITVSDFAREGYEEIPGLVMQGYTLMLDEIVQQSESDPTHVFVQGGVGGLAAVVAGYFLDRLNGARPRLVVVEPARAACLQASAAAGRRIAIDSGEPTVMAMLECYEPSLTAWRILEKGADGYLDVGDDAAIAALRRLARPEAGDPALTIGESGAAGLAGLIAAASDPQMRARLGLDAGSRVLLFGTEGATDPDVYRALLDGEPVRGH</sequence>
<keyword evidence="2" id="KW-0663">Pyridoxal phosphate</keyword>
<dbReference type="RefSeq" id="WP_129607676.1">
    <property type="nucleotide sequence ID" value="NZ_UWOC01000033.1"/>
</dbReference>